<feature type="compositionally biased region" description="Basic and acidic residues" evidence="1">
    <location>
        <begin position="137"/>
        <end position="147"/>
    </location>
</feature>
<feature type="compositionally biased region" description="Basic and acidic residues" evidence="1">
    <location>
        <begin position="1042"/>
        <end position="1171"/>
    </location>
</feature>
<dbReference type="GO" id="GO:0045892">
    <property type="term" value="P:negative regulation of DNA-templated transcription"/>
    <property type="evidence" value="ECO:0007669"/>
    <property type="project" value="TreeGrafter"/>
</dbReference>
<feature type="region of interest" description="Disordered" evidence="1">
    <location>
        <begin position="1530"/>
        <end position="1895"/>
    </location>
</feature>
<sequence length="1895" mass="211179">MFRGRPPFRGYPPPVRPYPSQGYRDDRARPRPPYHQDYPEYRDHGASEAYHRRHPSPGPGGHRGGDFWTGGAPPERSPSHRGPAHLDHNLVISVGNELTGPPSHHDRDYLPRPEYERSGSRGRSPGRSRGRSKSRHRGESRSPDRSRGRSKSRHRGESRSPDRSRGRSKSRHRGESRSPDRSRGRSKSRAKSRGRSKSRARSKSRSSSRSRGKSRGRSRSLSSSSSSSSSSIRDKNDPSRKRFKELELARRRREVEELLGQPTKSILKKHNSYEDSPSLRRSDSPRDLDRTMARVADQLMQAVKLNDPRAVAAVLSELRSDPQMSQRANLNNEIKEILNLLGVAEPVGGVSQRVLDDIDDEEKFLYGELEEPKMSAAPEPDRHHSLDLYGDVTEDSLYSDLPSQRAMAGQVYSCPPTISPHLQVTPSVSEPNRHMSQPSISPNQNVMAYPPGTEPLEESERQALEEYEKIQDLLKTIGLDLGVGEISKMAARTKERLHGNKQPPKTPTRRRYSSGSSNGSCHSRVRRRRSQSGSSSSSRSRSRSHGRGTKRGASWSSEDHESKKTTAAKTSKDWEVKETKNEWSTPMLPQSQTSDTAPIPTHTGMPIPTYPPPQLPGMMPPNYPPSAYSQYGNYLPYIHQQWPPMYPPPNMTLPPQPATENLTPPPTYKKAYRKPTPETGALGFARSVGQEEQRRRSQDQSISDEQNNESEKLKVLEEREKLRQEREVRMTKKEYLIKELERLRKQQGELLRKKRREKDGHKDPLLQEINRLQDEVMAKISNLRKEHEAAERKRTEIEKVAQILGLSPLDRPGKTSKLPKIRDQEELPPKSEKREQGRNPEEQPAAGSTALKATPATSTKASPERLLFTAEAPPPDPFEYYDAGNHWCKNCNITSGSMFDFFTHLHSKPHRKTLDPYDRPWASSPTKTPKTTAGDAKRTKPAKGSEFLVPVRGFFCLLCKEFYGDAICAEEHVITHSHNEKYKKQMVENPLYEQRRNLDRQAGLGLEAGGKKRKYDDDDKDRDDKNKNKKDKKKEEEAAETCDEKIKVKKEEEEQKVKAVRKSLEEDKFYSKKDEDEKYKQSKKEEKHNSRENEDRNSRYRGSSRDEEYRHRHRRDDDGHPKYGNKCTEDKYKEEKCSDSRSKHDRERDEGKHKAEPEKPGGKPDARKSEPPPKPYELPKIFCGPSPAMRAKLRKQAMEASKAPASAASATSFGKFTWKKKENQLAKEAQKVAAEFLKDEEAAAKEKPGEEEDSFSKSVAAAKEIAEKLAGEELKSPPWYTSGRGQIRPNLRAPVAPLRRASLAGKPASLNTFLNMRPQSTDGGPPGPFPRAPFRPPNPQMFNNKPGPPVSSAGPLGVMSAAPTVTRPEQFGPKLPPSMLKPGPCQNTSKPDSAESKPEMKQGPLFPKPAPVQSKPATGQSSPSTTSPAPLNTASSETRSAPSEVKAATPPAPAAPLTPSKATPSQPALIKIVSDVAAPGVPESEQTRTVFVKPPPFKSMLAGPQKSEKLQGNLAAAKAQALFDIFYSSLGQAGPSSFSRTETDVGAGKGSPSAPVQNKNQPQNKPEPQIQSQDQTQTPNILPTQTHNQSEPPDEPRPQTQEMPESQPQVEPQLQNEPKALKLTQPQPQQTQQKPESQPPDHQKEPSHEPQTAPQHHSLSPTSTEPPNTIPTSPQNGFQSPQTQADGDIQITSVWSLQDITAPTDKAAGPEPSDPPPHSEQTPSAPTEGLSQSPPTSPGRKSQICPQTKPISMEPAAEPLFQPETQFEPQIDQDANSHQETTPEPQPKPKPSPRTRGKAAAMKKTPSAAPVRQTRSQTRYQTRQQQSQPEPEQNPGAGNQDLTASEAKGLESPDPEQEAASHRETDPPGTDVTTETLGLPSDMTALDFDYTFNFE</sequence>
<dbReference type="Proteomes" id="UP000261500">
    <property type="component" value="Unplaced"/>
</dbReference>
<feature type="region of interest" description="Disordered" evidence="1">
    <location>
        <begin position="649"/>
        <end position="725"/>
    </location>
</feature>
<feature type="compositionally biased region" description="Polar residues" evidence="1">
    <location>
        <begin position="1763"/>
        <end position="1778"/>
    </location>
</feature>
<feature type="compositionally biased region" description="Basic and acidic residues" evidence="1">
    <location>
        <begin position="557"/>
        <end position="581"/>
    </location>
</feature>
<feature type="region of interest" description="Disordered" evidence="1">
    <location>
        <begin position="1313"/>
        <end position="1466"/>
    </location>
</feature>
<dbReference type="Ensembl" id="ENSPLAT00000011423.1">
    <property type="protein sequence ID" value="ENSPLAP00000021268.1"/>
    <property type="gene ID" value="ENSPLAG00000004861.1"/>
</dbReference>
<feature type="compositionally biased region" description="Basic and acidic residues" evidence="1">
    <location>
        <begin position="1014"/>
        <end position="1026"/>
    </location>
</feature>
<dbReference type="KEGG" id="plai:106937412"/>
<feature type="compositionally biased region" description="Polar residues" evidence="1">
    <location>
        <begin position="1649"/>
        <end position="1701"/>
    </location>
</feature>
<feature type="compositionally biased region" description="Low complexity" evidence="1">
    <location>
        <begin position="1625"/>
        <end position="1636"/>
    </location>
</feature>
<feature type="compositionally biased region" description="Basic and acidic residues" evidence="1">
    <location>
        <begin position="784"/>
        <end position="799"/>
    </location>
</feature>
<feature type="compositionally biased region" description="Basic and acidic residues" evidence="1">
    <location>
        <begin position="1639"/>
        <end position="1648"/>
    </location>
</feature>
<feature type="region of interest" description="Disordered" evidence="1">
    <location>
        <begin position="748"/>
        <end position="767"/>
    </location>
</feature>
<feature type="compositionally biased region" description="Basic and acidic residues" evidence="1">
    <location>
        <begin position="155"/>
        <end position="165"/>
    </location>
</feature>
<dbReference type="GO" id="GO:0005654">
    <property type="term" value="C:nucleoplasm"/>
    <property type="evidence" value="ECO:0007669"/>
    <property type="project" value="TreeGrafter"/>
</dbReference>
<keyword evidence="4" id="KW-1185">Reference proteome</keyword>
<feature type="compositionally biased region" description="Polar residues" evidence="1">
    <location>
        <begin position="1554"/>
        <end position="1591"/>
    </location>
</feature>
<feature type="compositionally biased region" description="Basic and acidic residues" evidence="1">
    <location>
        <begin position="820"/>
        <end position="841"/>
    </location>
</feature>
<feature type="region of interest" description="Disordered" evidence="1">
    <location>
        <begin position="426"/>
        <end position="460"/>
    </location>
</feature>
<feature type="compositionally biased region" description="Polar residues" evidence="1">
    <location>
        <begin position="1719"/>
        <end position="1734"/>
    </location>
</feature>
<feature type="compositionally biased region" description="Low complexity" evidence="1">
    <location>
        <begin position="1812"/>
        <end position="1828"/>
    </location>
</feature>
<reference evidence="3" key="2">
    <citation type="submission" date="2025-09" db="UniProtKB">
        <authorList>
            <consortium name="Ensembl"/>
        </authorList>
    </citation>
    <scope>IDENTIFICATION</scope>
</reference>
<dbReference type="GO" id="GO:0008270">
    <property type="term" value="F:zinc ion binding"/>
    <property type="evidence" value="ECO:0007669"/>
    <property type="project" value="InterPro"/>
</dbReference>
<feature type="region of interest" description="Disordered" evidence="1">
    <location>
        <begin position="1"/>
        <end position="287"/>
    </location>
</feature>
<feature type="region of interest" description="Disordered" evidence="1">
    <location>
        <begin position="993"/>
        <end position="1185"/>
    </location>
</feature>
<dbReference type="CTD" id="24149"/>
<feature type="compositionally biased region" description="Polar residues" evidence="1">
    <location>
        <begin position="1598"/>
        <end position="1616"/>
    </location>
</feature>
<feature type="compositionally biased region" description="Polar residues" evidence="1">
    <location>
        <begin position="1415"/>
        <end position="1441"/>
    </location>
</feature>
<feature type="compositionally biased region" description="Basic and acidic residues" evidence="1">
    <location>
        <begin position="232"/>
        <end position="256"/>
    </location>
</feature>
<organism evidence="3 4">
    <name type="scientific">Poecilia latipinna</name>
    <name type="common">sailfin molly</name>
    <dbReference type="NCBI Taxonomy" id="48699"/>
    <lineage>
        <taxon>Eukaryota</taxon>
        <taxon>Metazoa</taxon>
        <taxon>Chordata</taxon>
        <taxon>Craniata</taxon>
        <taxon>Vertebrata</taxon>
        <taxon>Euteleostomi</taxon>
        <taxon>Actinopterygii</taxon>
        <taxon>Neopterygii</taxon>
        <taxon>Teleostei</taxon>
        <taxon>Neoteleostei</taxon>
        <taxon>Acanthomorphata</taxon>
        <taxon>Ovalentaria</taxon>
        <taxon>Atherinomorphae</taxon>
        <taxon>Cyprinodontiformes</taxon>
        <taxon>Poeciliidae</taxon>
        <taxon>Poeciliinae</taxon>
        <taxon>Poecilia</taxon>
    </lineage>
</organism>
<dbReference type="PANTHER" id="PTHR15577:SF2">
    <property type="entry name" value="ZINC FINGER PROTEIN 318"/>
    <property type="match status" value="1"/>
</dbReference>
<feature type="compositionally biased region" description="Pro residues" evidence="1">
    <location>
        <begin position="1325"/>
        <end position="1339"/>
    </location>
</feature>
<dbReference type="InterPro" id="IPR055309">
    <property type="entry name" value="Znf318-like"/>
</dbReference>
<proteinExistence type="predicted"/>
<feature type="domain" description="U1-type" evidence="2">
    <location>
        <begin position="951"/>
        <end position="985"/>
    </location>
</feature>
<feature type="region of interest" description="Disordered" evidence="1">
    <location>
        <begin position="1192"/>
        <end position="1211"/>
    </location>
</feature>
<feature type="compositionally biased region" description="Basic and acidic residues" evidence="1">
    <location>
        <begin position="37"/>
        <end position="50"/>
    </location>
</feature>
<feature type="region of interest" description="Disordered" evidence="1">
    <location>
        <begin position="916"/>
        <end position="941"/>
    </location>
</feature>
<feature type="compositionally biased region" description="Pro residues" evidence="1">
    <location>
        <begin position="649"/>
        <end position="667"/>
    </location>
</feature>
<evidence type="ECO:0000313" key="3">
    <source>
        <dbReference type="Ensembl" id="ENSPLAP00000021268.1"/>
    </source>
</evidence>
<feature type="compositionally biased region" description="Basic and acidic residues" evidence="1">
    <location>
        <begin position="173"/>
        <end position="183"/>
    </location>
</feature>
<feature type="compositionally biased region" description="Basic residues" evidence="1">
    <location>
        <begin position="540"/>
        <end position="550"/>
    </location>
</feature>
<feature type="domain" description="U1-type" evidence="2">
    <location>
        <begin position="883"/>
        <end position="917"/>
    </location>
</feature>
<feature type="compositionally biased region" description="Polar residues" evidence="1">
    <location>
        <begin position="582"/>
        <end position="596"/>
    </location>
</feature>
<feature type="region of interest" description="Disordered" evidence="1">
    <location>
        <begin position="492"/>
        <end position="610"/>
    </location>
</feature>
<feature type="compositionally biased region" description="Basic and acidic residues" evidence="1">
    <location>
        <begin position="103"/>
        <end position="119"/>
    </location>
</feature>
<dbReference type="RefSeq" id="XP_014874400.1">
    <property type="nucleotide sequence ID" value="XM_015018914.1"/>
</dbReference>
<feature type="compositionally biased region" description="Polar residues" evidence="1">
    <location>
        <begin position="426"/>
        <end position="446"/>
    </location>
</feature>
<dbReference type="OrthoDB" id="9909793at2759"/>
<dbReference type="SMART" id="SM00451">
    <property type="entry name" value="ZnF_U1"/>
    <property type="match status" value="2"/>
</dbReference>
<dbReference type="GO" id="GO:0045893">
    <property type="term" value="P:positive regulation of DNA-templated transcription"/>
    <property type="evidence" value="ECO:0007669"/>
    <property type="project" value="TreeGrafter"/>
</dbReference>
<dbReference type="PANTHER" id="PTHR15577">
    <property type="entry name" value="ZINC FINGER CONTAINING PROTEIN"/>
    <property type="match status" value="1"/>
</dbReference>
<dbReference type="GeneID" id="106937412"/>
<feature type="compositionally biased region" description="Basic residues" evidence="1">
    <location>
        <begin position="184"/>
        <end position="218"/>
    </location>
</feature>
<evidence type="ECO:0000256" key="1">
    <source>
        <dbReference type="SAM" id="MobiDB-lite"/>
    </source>
</evidence>
<dbReference type="STRING" id="48699.ENSPLAP00000021268"/>
<feature type="region of interest" description="Disordered" evidence="1">
    <location>
        <begin position="784"/>
        <end position="866"/>
    </location>
</feature>
<feature type="compositionally biased region" description="Basic and acidic residues" evidence="1">
    <location>
        <begin position="689"/>
        <end position="698"/>
    </location>
</feature>
<accession>A0A3B3V8C5</accession>
<evidence type="ECO:0000313" key="4">
    <source>
        <dbReference type="Proteomes" id="UP000261500"/>
    </source>
</evidence>
<feature type="compositionally biased region" description="Basic residues" evidence="1">
    <location>
        <begin position="124"/>
        <end position="136"/>
    </location>
</feature>
<dbReference type="GO" id="GO:0003676">
    <property type="term" value="F:nucleic acid binding"/>
    <property type="evidence" value="ECO:0007669"/>
    <property type="project" value="InterPro"/>
</dbReference>
<feature type="compositionally biased region" description="Basic and acidic residues" evidence="1">
    <location>
        <begin position="709"/>
        <end position="725"/>
    </location>
</feature>
<name>A0A3B3V8C5_9TELE</name>
<feature type="compositionally biased region" description="Basic and acidic residues" evidence="1">
    <location>
        <begin position="271"/>
        <end position="287"/>
    </location>
</feature>
<evidence type="ECO:0000259" key="2">
    <source>
        <dbReference type="SMART" id="SM00451"/>
    </source>
</evidence>
<feature type="compositionally biased region" description="Low complexity" evidence="1">
    <location>
        <begin position="1198"/>
        <end position="1211"/>
    </location>
</feature>
<reference evidence="3" key="1">
    <citation type="submission" date="2025-08" db="UniProtKB">
        <authorList>
            <consortium name="Ensembl"/>
        </authorList>
    </citation>
    <scope>IDENTIFICATION</scope>
</reference>
<dbReference type="GeneTree" id="ENSGT00390000000614"/>
<protein>
    <submittedName>
        <fullName evidence="3">Zinc finger protein 318</fullName>
    </submittedName>
</protein>
<dbReference type="InterPro" id="IPR003604">
    <property type="entry name" value="Matrin/U1-like-C_Znf_C2H2"/>
</dbReference>
<feature type="compositionally biased region" description="Polar residues" evidence="1">
    <location>
        <begin position="1313"/>
        <end position="1322"/>
    </location>
</feature>
<feature type="compositionally biased region" description="Low complexity" evidence="1">
    <location>
        <begin position="513"/>
        <end position="522"/>
    </location>
</feature>
<feature type="compositionally biased region" description="Low complexity" evidence="1">
    <location>
        <begin position="219"/>
        <end position="231"/>
    </location>
</feature>
<feature type="compositionally biased region" description="Polar residues" evidence="1">
    <location>
        <begin position="1530"/>
        <end position="1540"/>
    </location>
</feature>